<reference evidence="5 6" key="1">
    <citation type="submission" date="2024-05" db="EMBL/GenBank/DDBJ databases">
        <title>De novo assembly of an allotetraploid wild potato.</title>
        <authorList>
            <person name="Hosaka A.J."/>
        </authorList>
    </citation>
    <scope>NUCLEOTIDE SEQUENCE [LARGE SCALE GENOMIC DNA]</scope>
    <source>
        <tissue evidence="5">Young leaves</tissue>
    </source>
</reference>
<dbReference type="AlphaFoldDB" id="A0ABD2RY24"/>
<keyword evidence="3" id="KW-0472">Membrane</keyword>
<dbReference type="GO" id="GO:0008289">
    <property type="term" value="F:lipid binding"/>
    <property type="evidence" value="ECO:0007669"/>
    <property type="project" value="UniProtKB-KW"/>
</dbReference>
<dbReference type="PANTHER" id="PTHR33214">
    <property type="entry name" value="BIFUNCTIONAL INHIBITOR/LIPID-TRANSFER PROTEIN/SEED STORAGE 2S ALBUMIN SUPERFAMILY PROTEIN"/>
    <property type="match status" value="1"/>
</dbReference>
<evidence type="ECO:0000256" key="2">
    <source>
        <dbReference type="ARBA" id="ARBA00023121"/>
    </source>
</evidence>
<protein>
    <recommendedName>
        <fullName evidence="4">Bifunctional inhibitor/plant lipid transfer protein/seed storage helical domain-containing protein</fullName>
    </recommendedName>
</protein>
<dbReference type="SUPFAM" id="SSF47699">
    <property type="entry name" value="Bifunctional inhibitor/lipid-transfer protein/seed storage 2S albumin"/>
    <property type="match status" value="1"/>
</dbReference>
<feature type="non-terminal residue" evidence="5">
    <location>
        <position position="1"/>
    </location>
</feature>
<keyword evidence="2" id="KW-0446">Lipid-binding</keyword>
<sequence>HTQQHSNTLITYHTNTHTRSSKMTMRFVAIFAIVLFLVFVQETKVTKAYVSCNPLQLSPCANAITSSTTPTSICCSKLKEQRPCLCKYMKDPRLQKMISSPNAKKVATTCGSPFPNC</sequence>
<dbReference type="EMBL" id="JBJKTR010000017">
    <property type="protein sequence ID" value="KAL3336797.1"/>
    <property type="molecule type" value="Genomic_DNA"/>
</dbReference>
<keyword evidence="1" id="KW-0813">Transport</keyword>
<dbReference type="InterPro" id="IPR033872">
    <property type="entry name" value="nsLTP2"/>
</dbReference>
<evidence type="ECO:0000313" key="5">
    <source>
        <dbReference type="EMBL" id="KAL3336797.1"/>
    </source>
</evidence>
<dbReference type="CDD" id="cd01959">
    <property type="entry name" value="nsLTP2"/>
    <property type="match status" value="1"/>
</dbReference>
<keyword evidence="3" id="KW-0812">Transmembrane</keyword>
<dbReference type="Pfam" id="PF00234">
    <property type="entry name" value="Tryp_alpha_amyl"/>
    <property type="match status" value="1"/>
</dbReference>
<proteinExistence type="predicted"/>
<dbReference type="InterPro" id="IPR036312">
    <property type="entry name" value="Bifun_inhib/LTP/seed_sf"/>
</dbReference>
<accession>A0ABD2RY24</accession>
<dbReference type="Gene3D" id="1.10.110.10">
    <property type="entry name" value="Plant lipid-transfer and hydrophobic proteins"/>
    <property type="match status" value="1"/>
</dbReference>
<keyword evidence="3" id="KW-1133">Transmembrane helix</keyword>
<evidence type="ECO:0000313" key="6">
    <source>
        <dbReference type="Proteomes" id="UP001627284"/>
    </source>
</evidence>
<name>A0ABD2RY24_9SOLN</name>
<evidence type="ECO:0000259" key="4">
    <source>
        <dbReference type="Pfam" id="PF00234"/>
    </source>
</evidence>
<comment type="caution">
    <text evidence="5">The sequence shown here is derived from an EMBL/GenBank/DDBJ whole genome shotgun (WGS) entry which is preliminary data.</text>
</comment>
<evidence type="ECO:0000256" key="3">
    <source>
        <dbReference type="SAM" id="Phobius"/>
    </source>
</evidence>
<evidence type="ECO:0000256" key="1">
    <source>
        <dbReference type="ARBA" id="ARBA00022448"/>
    </source>
</evidence>
<keyword evidence="6" id="KW-1185">Reference proteome</keyword>
<dbReference type="InterPro" id="IPR016140">
    <property type="entry name" value="Bifunc_inhib/LTP/seed_store"/>
</dbReference>
<gene>
    <name evidence="5" type="ORF">AABB24_029456</name>
</gene>
<feature type="transmembrane region" description="Helical" evidence="3">
    <location>
        <begin position="23"/>
        <end position="40"/>
    </location>
</feature>
<dbReference type="Proteomes" id="UP001627284">
    <property type="component" value="Unassembled WGS sequence"/>
</dbReference>
<feature type="domain" description="Bifunctional inhibitor/plant lipid transfer protein/seed storage helical" evidence="4">
    <location>
        <begin position="54"/>
        <end position="117"/>
    </location>
</feature>
<organism evidence="5 6">
    <name type="scientific">Solanum stoloniferum</name>
    <dbReference type="NCBI Taxonomy" id="62892"/>
    <lineage>
        <taxon>Eukaryota</taxon>
        <taxon>Viridiplantae</taxon>
        <taxon>Streptophyta</taxon>
        <taxon>Embryophyta</taxon>
        <taxon>Tracheophyta</taxon>
        <taxon>Spermatophyta</taxon>
        <taxon>Magnoliopsida</taxon>
        <taxon>eudicotyledons</taxon>
        <taxon>Gunneridae</taxon>
        <taxon>Pentapetalae</taxon>
        <taxon>asterids</taxon>
        <taxon>lamiids</taxon>
        <taxon>Solanales</taxon>
        <taxon>Solanaceae</taxon>
        <taxon>Solanoideae</taxon>
        <taxon>Solaneae</taxon>
        <taxon>Solanum</taxon>
    </lineage>
</organism>
<dbReference type="PANTHER" id="PTHR33214:SF69">
    <property type="entry name" value="BIFUNCTIONAL INHIBITOR_LIPID-TRANSFER PROTEIN_SEED STORAGE 2S ALBUMIN SUPERFAMILY PROTEIN"/>
    <property type="match status" value="1"/>
</dbReference>